<evidence type="ECO:0008006" key="4">
    <source>
        <dbReference type="Google" id="ProtNLM"/>
    </source>
</evidence>
<dbReference type="Proteomes" id="UP000078070">
    <property type="component" value="Chromosome"/>
</dbReference>
<proteinExistence type="predicted"/>
<dbReference type="KEGG" id="mars:A8C75_06205"/>
<accession>A0A1A9F5W0</accession>
<name>A0A1A9F5W0_9GAMM</name>
<evidence type="ECO:0000256" key="1">
    <source>
        <dbReference type="SAM" id="MobiDB-lite"/>
    </source>
</evidence>
<organism evidence="2 3">
    <name type="scientific">Marinobacterium aestuarii</name>
    <dbReference type="NCBI Taxonomy" id="1821621"/>
    <lineage>
        <taxon>Bacteria</taxon>
        <taxon>Pseudomonadati</taxon>
        <taxon>Pseudomonadota</taxon>
        <taxon>Gammaproteobacteria</taxon>
        <taxon>Oceanospirillales</taxon>
        <taxon>Oceanospirillaceae</taxon>
        <taxon>Marinobacterium</taxon>
    </lineage>
</organism>
<dbReference type="AlphaFoldDB" id="A0A1A9F5W0"/>
<gene>
    <name evidence="2" type="ORF">A8C75_06205</name>
</gene>
<dbReference type="OrthoDB" id="8527830at2"/>
<evidence type="ECO:0000313" key="2">
    <source>
        <dbReference type="EMBL" id="ANG65123.1"/>
    </source>
</evidence>
<keyword evidence="3" id="KW-1185">Reference proteome</keyword>
<evidence type="ECO:0000313" key="3">
    <source>
        <dbReference type="Proteomes" id="UP000078070"/>
    </source>
</evidence>
<dbReference type="EMBL" id="CP015839">
    <property type="protein sequence ID" value="ANG65123.1"/>
    <property type="molecule type" value="Genomic_DNA"/>
</dbReference>
<dbReference type="STRING" id="1821621.A8C75_06205"/>
<sequence>MLYAIRNTEGRIIGLTESARPGLQAVDVKNREVLEFLSINDEDFSAEDFLDQSDVGTVRIIEDIIDILIAKNLVLFTDFPLASQKKLLSRKLARSIIQSESPEPDAQTTGTQKAPSILIEDDESWL</sequence>
<protein>
    <recommendedName>
        <fullName evidence="4">Tryptophan synthase subunit beta like protein</fullName>
    </recommendedName>
</protein>
<reference evidence="2 3" key="2">
    <citation type="journal article" date="2018" name="Int. J. Syst. Evol. Microbiol.">
        <title>Marinobacterium aestuarii sp. nov., a benzene-degrading marine bacterium isolated from estuary sediment.</title>
        <authorList>
            <person name="Bae S.S."/>
            <person name="Jung J."/>
            <person name="Chung D."/>
            <person name="Baek K."/>
        </authorList>
    </citation>
    <scope>NUCLEOTIDE SEQUENCE [LARGE SCALE GENOMIC DNA]</scope>
    <source>
        <strain evidence="2 3">ST58-10</strain>
    </source>
</reference>
<feature type="compositionally biased region" description="Polar residues" evidence="1">
    <location>
        <begin position="99"/>
        <end position="114"/>
    </location>
</feature>
<reference evidence="3" key="1">
    <citation type="submission" date="2016-05" db="EMBL/GenBank/DDBJ databases">
        <authorList>
            <person name="Baek K."/>
            <person name="Yang S.-J."/>
        </authorList>
    </citation>
    <scope>NUCLEOTIDE SEQUENCE [LARGE SCALE GENOMIC DNA]</scope>
    <source>
        <strain evidence="3">ST58-10</strain>
    </source>
</reference>
<feature type="region of interest" description="Disordered" evidence="1">
    <location>
        <begin position="99"/>
        <end position="126"/>
    </location>
</feature>